<keyword evidence="2" id="KW-1185">Reference proteome</keyword>
<reference evidence="1" key="1">
    <citation type="submission" date="2022-03" db="EMBL/GenBank/DDBJ databases">
        <authorList>
            <person name="Martin C."/>
        </authorList>
    </citation>
    <scope>NUCLEOTIDE SEQUENCE</scope>
</reference>
<evidence type="ECO:0000313" key="1">
    <source>
        <dbReference type="EMBL" id="CAH1783492.1"/>
    </source>
</evidence>
<accession>A0A8J1XH53</accession>
<gene>
    <name evidence="1" type="ORF">OFUS_LOCUS9832</name>
</gene>
<comment type="caution">
    <text evidence="1">The sequence shown here is derived from an EMBL/GenBank/DDBJ whole genome shotgun (WGS) entry which is preliminary data.</text>
</comment>
<dbReference type="AlphaFoldDB" id="A0A8J1XH53"/>
<name>A0A8J1XH53_OWEFU</name>
<organism evidence="1 2">
    <name type="scientific">Owenia fusiformis</name>
    <name type="common">Polychaete worm</name>
    <dbReference type="NCBI Taxonomy" id="6347"/>
    <lineage>
        <taxon>Eukaryota</taxon>
        <taxon>Metazoa</taxon>
        <taxon>Spiralia</taxon>
        <taxon>Lophotrochozoa</taxon>
        <taxon>Annelida</taxon>
        <taxon>Polychaeta</taxon>
        <taxon>Sedentaria</taxon>
        <taxon>Canalipalpata</taxon>
        <taxon>Sabellida</taxon>
        <taxon>Oweniida</taxon>
        <taxon>Oweniidae</taxon>
        <taxon>Owenia</taxon>
    </lineage>
</organism>
<protein>
    <submittedName>
        <fullName evidence="1">Uncharacterized protein</fullName>
    </submittedName>
</protein>
<sequence length="214" mass="25118">MIFVLYLSVSLVLQLHMIHGHPTYHETEQLITHDDTEQQNPVGEKEHAAKQFVQKFKTKLANRKVDFGRAVQRVFRKQIILVNGDYQGQLTEYMKPKQSEDQRLRETLHTNITKINHIIEIGSRNNDPDPAETLKTLQSEKRELLTAYQERSAELLKEIEDYEMTIKKEMEKRTEALSTMYDTFIEKVDLKFNETILAFNKNVEMASAKYITKD</sequence>
<proteinExistence type="predicted"/>
<dbReference type="EMBL" id="CAIIXF020000005">
    <property type="protein sequence ID" value="CAH1783492.1"/>
    <property type="molecule type" value="Genomic_DNA"/>
</dbReference>
<dbReference type="Proteomes" id="UP000749559">
    <property type="component" value="Unassembled WGS sequence"/>
</dbReference>
<evidence type="ECO:0000313" key="2">
    <source>
        <dbReference type="Proteomes" id="UP000749559"/>
    </source>
</evidence>